<dbReference type="RefSeq" id="WP_078073731.1">
    <property type="nucleotide sequence ID" value="NZ_CP018047.1"/>
</dbReference>
<gene>
    <name evidence="3" type="ORF">BBN63_02155</name>
</gene>
<protein>
    <recommendedName>
        <fullName evidence="2">Trypsin-co-occurring domain-containing protein</fullName>
    </recommendedName>
</protein>
<reference evidence="3 4" key="1">
    <citation type="submission" date="2016-11" db="EMBL/GenBank/DDBJ databases">
        <title>Complete genome sequence of Streptomyces niveus SCSIO 3406.</title>
        <authorList>
            <person name="Zhu Q."/>
            <person name="Cheng W."/>
            <person name="Song Y."/>
            <person name="Li Q."/>
            <person name="Ju J."/>
        </authorList>
    </citation>
    <scope>NUCLEOTIDE SEQUENCE [LARGE SCALE GENOMIC DNA]</scope>
    <source>
        <strain evidence="3 4">SCSIO 3406</strain>
    </source>
</reference>
<feature type="region of interest" description="Disordered" evidence="1">
    <location>
        <begin position="95"/>
        <end position="114"/>
    </location>
</feature>
<evidence type="ECO:0000259" key="2">
    <source>
        <dbReference type="Pfam" id="PF19631"/>
    </source>
</evidence>
<dbReference type="EMBL" id="CP018047">
    <property type="protein sequence ID" value="AQU65234.1"/>
    <property type="molecule type" value="Genomic_DNA"/>
</dbReference>
<sequence length="114" mass="12202">MGAGDGRRGRGGHDGAETAGLAEVIGRIREELEEAQRGGRESRLQFRVERVHVEFAVQVRREGTGKAGLNIGVITAEAGGTAASENLHRIEIELMPHDRDERPEGPGISIGGPR</sequence>
<evidence type="ECO:0000313" key="4">
    <source>
        <dbReference type="Proteomes" id="UP000189677"/>
    </source>
</evidence>
<dbReference type="KEGG" id="snw:BBN63_02155"/>
<dbReference type="Proteomes" id="UP000189677">
    <property type="component" value="Chromosome"/>
</dbReference>
<dbReference type="AlphaFoldDB" id="A0A1U9QLS6"/>
<organism evidence="3 4">
    <name type="scientific">Streptomyces niveus</name>
    <name type="common">Streptomyces spheroides</name>
    <dbReference type="NCBI Taxonomy" id="193462"/>
    <lineage>
        <taxon>Bacteria</taxon>
        <taxon>Bacillati</taxon>
        <taxon>Actinomycetota</taxon>
        <taxon>Actinomycetes</taxon>
        <taxon>Kitasatosporales</taxon>
        <taxon>Streptomycetaceae</taxon>
        <taxon>Streptomyces</taxon>
    </lineage>
</organism>
<dbReference type="OrthoDB" id="4242859at2"/>
<dbReference type="Pfam" id="PF19631">
    <property type="entry name" value="Trypco2"/>
    <property type="match status" value="1"/>
</dbReference>
<accession>A0A1U9QLS6</accession>
<proteinExistence type="predicted"/>
<name>A0A1U9QLS6_STRNV</name>
<evidence type="ECO:0000313" key="3">
    <source>
        <dbReference type="EMBL" id="AQU65234.1"/>
    </source>
</evidence>
<keyword evidence="4" id="KW-1185">Reference proteome</keyword>
<dbReference type="InterPro" id="IPR045608">
    <property type="entry name" value="Trypco2"/>
</dbReference>
<feature type="domain" description="Trypsin-co-occurring" evidence="2">
    <location>
        <begin position="20"/>
        <end position="96"/>
    </location>
</feature>
<evidence type="ECO:0000256" key="1">
    <source>
        <dbReference type="SAM" id="MobiDB-lite"/>
    </source>
</evidence>
<feature type="compositionally biased region" description="Basic and acidic residues" evidence="1">
    <location>
        <begin position="95"/>
        <end position="104"/>
    </location>
</feature>